<gene>
    <name evidence="2" type="ORF">D3272_05085</name>
</gene>
<dbReference type="AlphaFoldDB" id="A0A4Q2RGV3"/>
<keyword evidence="1" id="KW-0812">Transmembrane</keyword>
<dbReference type="Proteomes" id="UP000289411">
    <property type="component" value="Unassembled WGS sequence"/>
</dbReference>
<feature type="transmembrane region" description="Helical" evidence="1">
    <location>
        <begin position="242"/>
        <end position="262"/>
    </location>
</feature>
<accession>A0A4Q2RGV3</accession>
<evidence type="ECO:0000313" key="2">
    <source>
        <dbReference type="EMBL" id="RYB06803.1"/>
    </source>
</evidence>
<feature type="transmembrane region" description="Helical" evidence="1">
    <location>
        <begin position="137"/>
        <end position="159"/>
    </location>
</feature>
<dbReference type="EMBL" id="QYBC01000003">
    <property type="protein sequence ID" value="RYB06803.1"/>
    <property type="molecule type" value="Genomic_DNA"/>
</dbReference>
<dbReference type="OrthoDB" id="7032409at2"/>
<reference evidence="2 3" key="2">
    <citation type="submission" date="2019-02" db="EMBL/GenBank/DDBJ databases">
        <title>'Lichenibacterium ramalinii' gen. nov. sp. nov., 'Lichenibacterium minor' gen. nov. sp. nov.</title>
        <authorList>
            <person name="Pankratov T."/>
        </authorList>
    </citation>
    <scope>NUCLEOTIDE SEQUENCE [LARGE SCALE GENOMIC DNA]</scope>
    <source>
        <strain evidence="2 3">RmlP001</strain>
    </source>
</reference>
<organism evidence="2 3">
    <name type="scientific">Lichenibacterium ramalinae</name>
    <dbReference type="NCBI Taxonomy" id="2316527"/>
    <lineage>
        <taxon>Bacteria</taxon>
        <taxon>Pseudomonadati</taxon>
        <taxon>Pseudomonadota</taxon>
        <taxon>Alphaproteobacteria</taxon>
        <taxon>Hyphomicrobiales</taxon>
        <taxon>Lichenihabitantaceae</taxon>
        <taxon>Lichenibacterium</taxon>
    </lineage>
</organism>
<feature type="transmembrane region" description="Helical" evidence="1">
    <location>
        <begin position="104"/>
        <end position="125"/>
    </location>
</feature>
<comment type="caution">
    <text evidence="2">The sequence shown here is derived from an EMBL/GenBank/DDBJ whole genome shotgun (WGS) entry which is preliminary data.</text>
</comment>
<protein>
    <submittedName>
        <fullName evidence="2">Uncharacterized protein</fullName>
    </submittedName>
</protein>
<evidence type="ECO:0000313" key="3">
    <source>
        <dbReference type="Proteomes" id="UP000289411"/>
    </source>
</evidence>
<keyword evidence="1" id="KW-0472">Membrane</keyword>
<keyword evidence="1" id="KW-1133">Transmembrane helix</keyword>
<reference evidence="2 3" key="1">
    <citation type="submission" date="2018-09" db="EMBL/GenBank/DDBJ databases">
        <authorList>
            <person name="Grouzdev D.S."/>
            <person name="Krutkina M.S."/>
        </authorList>
    </citation>
    <scope>NUCLEOTIDE SEQUENCE [LARGE SCALE GENOMIC DNA]</scope>
    <source>
        <strain evidence="2 3">RmlP001</strain>
    </source>
</reference>
<keyword evidence="3" id="KW-1185">Reference proteome</keyword>
<feature type="transmembrane region" description="Helical" evidence="1">
    <location>
        <begin position="171"/>
        <end position="191"/>
    </location>
</feature>
<feature type="transmembrane region" description="Helical" evidence="1">
    <location>
        <begin position="282"/>
        <end position="302"/>
    </location>
</feature>
<name>A0A4Q2RGV3_9HYPH</name>
<sequence>MAREPAGRDGEVRGRRAAPAWAEARFGLPLHAPATGVAIGPVRMIHGAAAMLATSVLADSGIEHDRGQYHNPAMFLPLVSSTLSILASLDGATRDEKRAHPLRLASYGIAMTVGLLGTGFHLYNITKKPGGISWENLFYQAPIGAPAALSLSGLLGLAAEGIRHETADRPPTLLGLPAAPALAALTSLGLLGTTAEVALLHFRGNFQNPAMYLPVLLPPIAAALTGDAALRPDRRARPQAKLWLGITAALGVAGVAFHAYGTSRYMGGFKNWRQNVLDGPPLPAPPSFSGLALAGLAALALLERHGDD</sequence>
<evidence type="ECO:0000256" key="1">
    <source>
        <dbReference type="SAM" id="Phobius"/>
    </source>
</evidence>
<feature type="transmembrane region" description="Helical" evidence="1">
    <location>
        <begin position="211"/>
        <end position="230"/>
    </location>
</feature>
<proteinExistence type="predicted"/>